<dbReference type="AlphaFoldDB" id="A0A0C2WJ01"/>
<sequence length="55" mass="6209">ISHPEFSPLIALQVTTAAKHAIKLKGLKDIESSLQNPCLENLRPEQNRKMIILFI</sequence>
<name>A0A0C2WJ01_AMAMK</name>
<proteinExistence type="predicted"/>
<dbReference type="EMBL" id="KN818447">
    <property type="protein sequence ID" value="KIL56103.1"/>
    <property type="molecule type" value="Genomic_DNA"/>
</dbReference>
<reference evidence="1 2" key="1">
    <citation type="submission" date="2014-04" db="EMBL/GenBank/DDBJ databases">
        <title>Evolutionary Origins and Diversification of the Mycorrhizal Mutualists.</title>
        <authorList>
            <consortium name="DOE Joint Genome Institute"/>
            <consortium name="Mycorrhizal Genomics Consortium"/>
            <person name="Kohler A."/>
            <person name="Kuo A."/>
            <person name="Nagy L.G."/>
            <person name="Floudas D."/>
            <person name="Copeland A."/>
            <person name="Barry K.W."/>
            <person name="Cichocki N."/>
            <person name="Veneault-Fourrey C."/>
            <person name="LaButti K."/>
            <person name="Lindquist E.A."/>
            <person name="Lipzen A."/>
            <person name="Lundell T."/>
            <person name="Morin E."/>
            <person name="Murat C."/>
            <person name="Riley R."/>
            <person name="Ohm R."/>
            <person name="Sun H."/>
            <person name="Tunlid A."/>
            <person name="Henrissat B."/>
            <person name="Grigoriev I.V."/>
            <person name="Hibbett D.S."/>
            <person name="Martin F."/>
        </authorList>
    </citation>
    <scope>NUCLEOTIDE SEQUENCE [LARGE SCALE GENOMIC DNA]</scope>
    <source>
        <strain evidence="1 2">Koide BX008</strain>
    </source>
</reference>
<evidence type="ECO:0000313" key="1">
    <source>
        <dbReference type="EMBL" id="KIL56103.1"/>
    </source>
</evidence>
<keyword evidence="2" id="KW-1185">Reference proteome</keyword>
<evidence type="ECO:0000313" key="2">
    <source>
        <dbReference type="Proteomes" id="UP000054549"/>
    </source>
</evidence>
<dbReference type="InParanoid" id="A0A0C2WJ01"/>
<gene>
    <name evidence="1" type="ORF">M378DRAFT_64060</name>
</gene>
<dbReference type="OrthoDB" id="10471657at2759"/>
<organism evidence="1 2">
    <name type="scientific">Amanita muscaria (strain Koide BX008)</name>
    <dbReference type="NCBI Taxonomy" id="946122"/>
    <lineage>
        <taxon>Eukaryota</taxon>
        <taxon>Fungi</taxon>
        <taxon>Dikarya</taxon>
        <taxon>Basidiomycota</taxon>
        <taxon>Agaricomycotina</taxon>
        <taxon>Agaricomycetes</taxon>
        <taxon>Agaricomycetidae</taxon>
        <taxon>Agaricales</taxon>
        <taxon>Pluteineae</taxon>
        <taxon>Amanitaceae</taxon>
        <taxon>Amanita</taxon>
    </lineage>
</organism>
<feature type="non-terminal residue" evidence="1">
    <location>
        <position position="1"/>
    </location>
</feature>
<dbReference type="HOGENOM" id="CLU_3037780_0_0_1"/>
<accession>A0A0C2WJ01</accession>
<dbReference type="Proteomes" id="UP000054549">
    <property type="component" value="Unassembled WGS sequence"/>
</dbReference>
<feature type="non-terminal residue" evidence="1">
    <location>
        <position position="55"/>
    </location>
</feature>
<protein>
    <submittedName>
        <fullName evidence="1">Uncharacterized protein</fullName>
    </submittedName>
</protein>